<evidence type="ECO:0000313" key="2">
    <source>
        <dbReference type="Proteomes" id="UP000538147"/>
    </source>
</evidence>
<accession>A0A841L150</accession>
<protein>
    <submittedName>
        <fullName evidence="1">Uncharacterized protein</fullName>
    </submittedName>
</protein>
<proteinExistence type="predicted"/>
<name>A0A841L150_9SPHN</name>
<reference evidence="1 2" key="1">
    <citation type="submission" date="2020-08" db="EMBL/GenBank/DDBJ databases">
        <title>Genomic Encyclopedia of Type Strains, Phase IV (KMG-IV): sequencing the most valuable type-strain genomes for metagenomic binning, comparative biology and taxonomic classification.</title>
        <authorList>
            <person name="Goeker M."/>
        </authorList>
    </citation>
    <scope>NUCLEOTIDE SEQUENCE [LARGE SCALE GENOMIC DNA]</scope>
    <source>
        <strain evidence="1 2">DSM 102189</strain>
    </source>
</reference>
<keyword evidence="2" id="KW-1185">Reference proteome</keyword>
<dbReference type="AlphaFoldDB" id="A0A841L150"/>
<dbReference type="RefSeq" id="WP_207792167.1">
    <property type="nucleotide sequence ID" value="NZ_JACIIV010000001.1"/>
</dbReference>
<dbReference type="EMBL" id="JACIIV010000001">
    <property type="protein sequence ID" value="MBB6226056.1"/>
    <property type="molecule type" value="Genomic_DNA"/>
</dbReference>
<sequence length="88" mass="9488">MIGAAANVHAFVVRGKNEGMLLFPHKHSDGKFVVSATRFEIDYIRVDEAGIVPALERGLKLRMSNPQAGLSAASLVRPSAIYRPVLAS</sequence>
<comment type="caution">
    <text evidence="1">The sequence shown here is derived from an EMBL/GenBank/DDBJ whole genome shotgun (WGS) entry which is preliminary data.</text>
</comment>
<organism evidence="1 2">
    <name type="scientific">Polymorphobacter multimanifer</name>
    <dbReference type="NCBI Taxonomy" id="1070431"/>
    <lineage>
        <taxon>Bacteria</taxon>
        <taxon>Pseudomonadati</taxon>
        <taxon>Pseudomonadota</taxon>
        <taxon>Alphaproteobacteria</taxon>
        <taxon>Sphingomonadales</taxon>
        <taxon>Sphingosinicellaceae</taxon>
        <taxon>Polymorphobacter</taxon>
    </lineage>
</organism>
<dbReference type="Proteomes" id="UP000538147">
    <property type="component" value="Unassembled WGS sequence"/>
</dbReference>
<gene>
    <name evidence="1" type="ORF">FHS79_000207</name>
</gene>
<evidence type="ECO:0000313" key="1">
    <source>
        <dbReference type="EMBL" id="MBB6226056.1"/>
    </source>
</evidence>